<dbReference type="GO" id="GO:0003677">
    <property type="term" value="F:DNA binding"/>
    <property type="evidence" value="ECO:0007669"/>
    <property type="project" value="UniProtKB-KW"/>
</dbReference>
<protein>
    <submittedName>
        <fullName evidence="6">Integrase</fullName>
    </submittedName>
</protein>
<dbReference type="Proteomes" id="UP000246058">
    <property type="component" value="Chromosome"/>
</dbReference>
<keyword evidence="3" id="KW-0238">DNA-binding</keyword>
<dbReference type="KEGG" id="meti:DK427_07910"/>
<dbReference type="Gene3D" id="1.10.443.10">
    <property type="entry name" value="Intergrase catalytic core"/>
    <property type="match status" value="1"/>
</dbReference>
<dbReference type="Gene3D" id="1.10.150.130">
    <property type="match status" value="1"/>
</dbReference>
<proteinExistence type="inferred from homology"/>
<accession>A0A2U8VPY6</accession>
<keyword evidence="2" id="KW-0229">DNA integration</keyword>
<dbReference type="RefSeq" id="WP_109950790.1">
    <property type="nucleotide sequence ID" value="NZ_CP029551.1"/>
</dbReference>
<organism evidence="6 7">
    <name type="scientific">Methylobacterium radiodurans</name>
    <dbReference type="NCBI Taxonomy" id="2202828"/>
    <lineage>
        <taxon>Bacteria</taxon>
        <taxon>Pseudomonadati</taxon>
        <taxon>Pseudomonadota</taxon>
        <taxon>Alphaproteobacteria</taxon>
        <taxon>Hyphomicrobiales</taxon>
        <taxon>Methylobacteriaceae</taxon>
        <taxon>Methylobacterium</taxon>
    </lineage>
</organism>
<dbReference type="InterPro" id="IPR050808">
    <property type="entry name" value="Phage_Integrase"/>
</dbReference>
<dbReference type="GO" id="GO:0015074">
    <property type="term" value="P:DNA integration"/>
    <property type="evidence" value="ECO:0007669"/>
    <property type="project" value="UniProtKB-KW"/>
</dbReference>
<evidence type="ECO:0000256" key="4">
    <source>
        <dbReference type="ARBA" id="ARBA00023172"/>
    </source>
</evidence>
<dbReference type="GO" id="GO:0006310">
    <property type="term" value="P:DNA recombination"/>
    <property type="evidence" value="ECO:0007669"/>
    <property type="project" value="UniProtKB-KW"/>
</dbReference>
<dbReference type="SUPFAM" id="SSF56349">
    <property type="entry name" value="DNA breaking-rejoining enzymes"/>
    <property type="match status" value="1"/>
</dbReference>
<dbReference type="OrthoDB" id="7615137at2"/>
<keyword evidence="7" id="KW-1185">Reference proteome</keyword>
<evidence type="ECO:0000256" key="2">
    <source>
        <dbReference type="ARBA" id="ARBA00022908"/>
    </source>
</evidence>
<dbReference type="PANTHER" id="PTHR30629:SF2">
    <property type="entry name" value="PROPHAGE INTEGRASE INTS-RELATED"/>
    <property type="match status" value="1"/>
</dbReference>
<dbReference type="PROSITE" id="PS51898">
    <property type="entry name" value="TYR_RECOMBINASE"/>
    <property type="match status" value="1"/>
</dbReference>
<dbReference type="AlphaFoldDB" id="A0A2U8VPY6"/>
<dbReference type="InterPro" id="IPR013762">
    <property type="entry name" value="Integrase-like_cat_sf"/>
</dbReference>
<dbReference type="InterPro" id="IPR010998">
    <property type="entry name" value="Integrase_recombinase_N"/>
</dbReference>
<dbReference type="EMBL" id="CP029551">
    <property type="protein sequence ID" value="AWN35675.1"/>
    <property type="molecule type" value="Genomic_DNA"/>
</dbReference>
<dbReference type="InterPro" id="IPR038488">
    <property type="entry name" value="Integrase_DNA-bd_sf"/>
</dbReference>
<evidence type="ECO:0000313" key="7">
    <source>
        <dbReference type="Proteomes" id="UP000246058"/>
    </source>
</evidence>
<evidence type="ECO:0000256" key="3">
    <source>
        <dbReference type="ARBA" id="ARBA00023125"/>
    </source>
</evidence>
<evidence type="ECO:0000256" key="1">
    <source>
        <dbReference type="ARBA" id="ARBA00008857"/>
    </source>
</evidence>
<dbReference type="Pfam" id="PF13356">
    <property type="entry name" value="Arm-DNA-bind_3"/>
    <property type="match status" value="1"/>
</dbReference>
<sequence>MVQRITETFVKSAPRPETGSRIVYDADLKGFGLRLTAGGARAFILNYRSAGRERRLTIGSYPEWSATAARKEAEALKRKIDMGHDPMTARDEERASPNIAELCDLYILRHLPKKRPASQRDDLSAIEKIIKPKLGTTKVALLRHSDVETLHRDISKRAPFRANRVVALLSKMFSLAVKWGYRTDNPVKGIDRNPENSRSRYLSRIELGRLADALDGYANQNVASAIRLLLFTGARRMEVLSAQWAHFDLEAGAWTKPKTNTKQKREHRVP</sequence>
<keyword evidence="4" id="KW-0233">DNA recombination</keyword>
<dbReference type="PANTHER" id="PTHR30629">
    <property type="entry name" value="PROPHAGE INTEGRASE"/>
    <property type="match status" value="1"/>
</dbReference>
<dbReference type="InterPro" id="IPR011010">
    <property type="entry name" value="DNA_brk_join_enz"/>
</dbReference>
<comment type="similarity">
    <text evidence="1">Belongs to the 'phage' integrase family.</text>
</comment>
<evidence type="ECO:0000313" key="6">
    <source>
        <dbReference type="EMBL" id="AWN35675.1"/>
    </source>
</evidence>
<evidence type="ECO:0000259" key="5">
    <source>
        <dbReference type="PROSITE" id="PS51898"/>
    </source>
</evidence>
<dbReference type="InterPro" id="IPR025166">
    <property type="entry name" value="Integrase_DNA_bind_dom"/>
</dbReference>
<dbReference type="InterPro" id="IPR002104">
    <property type="entry name" value="Integrase_catalytic"/>
</dbReference>
<feature type="domain" description="Tyr recombinase" evidence="5">
    <location>
        <begin position="197"/>
        <end position="270"/>
    </location>
</feature>
<gene>
    <name evidence="6" type="ORF">DK427_07910</name>
</gene>
<name>A0A2U8VPY6_9HYPH</name>
<dbReference type="Gene3D" id="3.30.160.390">
    <property type="entry name" value="Integrase, DNA-binding domain"/>
    <property type="match status" value="1"/>
</dbReference>
<reference evidence="6 7" key="1">
    <citation type="submission" date="2018-05" db="EMBL/GenBank/DDBJ databases">
        <title>Complete Genome Sequence of Methylobacterium sp. 17Sr1-43.</title>
        <authorList>
            <person name="Srinivasan S."/>
        </authorList>
    </citation>
    <scope>NUCLEOTIDE SEQUENCE [LARGE SCALE GENOMIC DNA]</scope>
    <source>
        <strain evidence="6 7">17Sr1-43</strain>
    </source>
</reference>